<accession>M1BX24</accession>
<reference evidence="1" key="2">
    <citation type="submission" date="2015-06" db="UniProtKB">
        <authorList>
            <consortium name="EnsemblPlants"/>
        </authorList>
    </citation>
    <scope>IDENTIFICATION</scope>
    <source>
        <strain evidence="1">DM1-3 516 R44</strain>
    </source>
</reference>
<keyword evidence="2" id="KW-1185">Reference proteome</keyword>
<proteinExistence type="predicted"/>
<dbReference type="EnsemblPlants" id="PGSC0003DMT400054928">
    <property type="protein sequence ID" value="PGSC0003DMT400054928"/>
    <property type="gene ID" value="PGSC0003DMG400021313"/>
</dbReference>
<protein>
    <submittedName>
        <fullName evidence="1">Uncharacterized protein</fullName>
    </submittedName>
</protein>
<reference evidence="2" key="1">
    <citation type="journal article" date="2011" name="Nature">
        <title>Genome sequence and analysis of the tuber crop potato.</title>
        <authorList>
            <consortium name="The Potato Genome Sequencing Consortium"/>
        </authorList>
    </citation>
    <scope>NUCLEOTIDE SEQUENCE [LARGE SCALE GENOMIC DNA]</scope>
    <source>
        <strain evidence="2">cv. DM1-3 516 R44</strain>
    </source>
</reference>
<dbReference type="Proteomes" id="UP000011115">
    <property type="component" value="Unassembled WGS sequence"/>
</dbReference>
<dbReference type="HOGENOM" id="CLU_2762760_0_0_1"/>
<dbReference type="Gramene" id="PGSC0003DMT400054928">
    <property type="protein sequence ID" value="PGSC0003DMT400054928"/>
    <property type="gene ID" value="PGSC0003DMG400021313"/>
</dbReference>
<evidence type="ECO:0000313" key="2">
    <source>
        <dbReference type="Proteomes" id="UP000011115"/>
    </source>
</evidence>
<name>M1BX24_SOLTU</name>
<sequence>MANILKLMRFSTEIAPQKIISLPKPCPISKKLDTINEEEAYVSVISSSLDRKLERDRYLGAEVRSILAYY</sequence>
<evidence type="ECO:0000313" key="1">
    <source>
        <dbReference type="EnsemblPlants" id="PGSC0003DMT400054928"/>
    </source>
</evidence>
<dbReference type="AlphaFoldDB" id="M1BX24"/>
<organism evidence="1 2">
    <name type="scientific">Solanum tuberosum</name>
    <name type="common">Potato</name>
    <dbReference type="NCBI Taxonomy" id="4113"/>
    <lineage>
        <taxon>Eukaryota</taxon>
        <taxon>Viridiplantae</taxon>
        <taxon>Streptophyta</taxon>
        <taxon>Embryophyta</taxon>
        <taxon>Tracheophyta</taxon>
        <taxon>Spermatophyta</taxon>
        <taxon>Magnoliopsida</taxon>
        <taxon>eudicotyledons</taxon>
        <taxon>Gunneridae</taxon>
        <taxon>Pentapetalae</taxon>
        <taxon>asterids</taxon>
        <taxon>lamiids</taxon>
        <taxon>Solanales</taxon>
        <taxon>Solanaceae</taxon>
        <taxon>Solanoideae</taxon>
        <taxon>Solaneae</taxon>
        <taxon>Solanum</taxon>
    </lineage>
</organism>
<dbReference type="PaxDb" id="4113-PGSC0003DMT400054928"/>
<dbReference type="InParanoid" id="M1BX24"/>